<organism evidence="2 3">
    <name type="scientific">Penicillium bovifimosum</name>
    <dbReference type="NCBI Taxonomy" id="126998"/>
    <lineage>
        <taxon>Eukaryota</taxon>
        <taxon>Fungi</taxon>
        <taxon>Dikarya</taxon>
        <taxon>Ascomycota</taxon>
        <taxon>Pezizomycotina</taxon>
        <taxon>Eurotiomycetes</taxon>
        <taxon>Eurotiomycetidae</taxon>
        <taxon>Eurotiales</taxon>
        <taxon>Aspergillaceae</taxon>
        <taxon>Penicillium</taxon>
    </lineage>
</organism>
<accession>A0A9W9HER7</accession>
<dbReference type="GeneID" id="81400030"/>
<proteinExistence type="predicted"/>
<protein>
    <submittedName>
        <fullName evidence="2">Uncharacterized protein</fullName>
    </submittedName>
</protein>
<dbReference type="EMBL" id="JAPQKL010000001">
    <property type="protein sequence ID" value="KAJ5145552.1"/>
    <property type="molecule type" value="Genomic_DNA"/>
</dbReference>
<keyword evidence="3" id="KW-1185">Reference proteome</keyword>
<evidence type="ECO:0000313" key="3">
    <source>
        <dbReference type="Proteomes" id="UP001149079"/>
    </source>
</evidence>
<dbReference type="RefSeq" id="XP_056526026.1">
    <property type="nucleotide sequence ID" value="XM_056660860.1"/>
</dbReference>
<dbReference type="AlphaFoldDB" id="A0A9W9HER7"/>
<sequence length="90" mass="10134">MSDTPESIPAKWHPDDKQLFQRPSKPGPSAPDEQNAPPCNRFCSYMPSSEYHVAPMKTRLSRSDGIDWPGFRTGLPTSPINIIYSRPGYK</sequence>
<reference evidence="2" key="1">
    <citation type="submission" date="2022-11" db="EMBL/GenBank/DDBJ databases">
        <authorList>
            <person name="Petersen C."/>
        </authorList>
    </citation>
    <scope>NUCLEOTIDE SEQUENCE</scope>
    <source>
        <strain evidence="2">IBT 22155</strain>
    </source>
</reference>
<evidence type="ECO:0000313" key="2">
    <source>
        <dbReference type="EMBL" id="KAJ5145552.1"/>
    </source>
</evidence>
<reference evidence="2" key="2">
    <citation type="journal article" date="2023" name="IMA Fungus">
        <title>Comparative genomic study of the Penicillium genus elucidates a diverse pangenome and 15 lateral gene transfer events.</title>
        <authorList>
            <person name="Petersen C."/>
            <person name="Sorensen T."/>
            <person name="Nielsen M.R."/>
            <person name="Sondergaard T.E."/>
            <person name="Sorensen J.L."/>
            <person name="Fitzpatrick D.A."/>
            <person name="Frisvad J.C."/>
            <person name="Nielsen K.L."/>
        </authorList>
    </citation>
    <scope>NUCLEOTIDE SEQUENCE</scope>
    <source>
        <strain evidence="2">IBT 22155</strain>
    </source>
</reference>
<name>A0A9W9HER7_9EURO</name>
<gene>
    <name evidence="2" type="ORF">N7515_000116</name>
</gene>
<evidence type="ECO:0000256" key="1">
    <source>
        <dbReference type="SAM" id="MobiDB-lite"/>
    </source>
</evidence>
<dbReference type="Proteomes" id="UP001149079">
    <property type="component" value="Unassembled WGS sequence"/>
</dbReference>
<feature type="region of interest" description="Disordered" evidence="1">
    <location>
        <begin position="1"/>
        <end position="41"/>
    </location>
</feature>
<comment type="caution">
    <text evidence="2">The sequence shown here is derived from an EMBL/GenBank/DDBJ whole genome shotgun (WGS) entry which is preliminary data.</text>
</comment>